<sequence length="113" mass="11973">MSTFGMMLGVCGNTGSGKSSLLSAILGEMHLLEGTVGVCRSLAYVPQQAWILAGSIRENILMGGQYDKARYLQVLHCCSLNQDLETLPFGDMTESISTSSARGNISHGSSEAI</sequence>
<evidence type="ECO:0000256" key="2">
    <source>
        <dbReference type="ARBA" id="ARBA00022840"/>
    </source>
</evidence>
<dbReference type="EMBL" id="CABDUW010000158">
    <property type="protein sequence ID" value="VTJ60819.1"/>
    <property type="molecule type" value="Genomic_DNA"/>
</dbReference>
<protein>
    <recommendedName>
        <fullName evidence="3">ABC transporter domain-containing protein</fullName>
    </recommendedName>
</protein>
<dbReference type="Proteomes" id="UP000335636">
    <property type="component" value="Unassembled WGS sequence"/>
</dbReference>
<dbReference type="GO" id="GO:0015216">
    <property type="term" value="F:purine nucleotide transmembrane transporter activity"/>
    <property type="evidence" value="ECO:0007669"/>
    <property type="project" value="TreeGrafter"/>
</dbReference>
<dbReference type="GO" id="GO:0042626">
    <property type="term" value="F:ATPase-coupled transmembrane transporter activity"/>
    <property type="evidence" value="ECO:0007669"/>
    <property type="project" value="TreeGrafter"/>
</dbReference>
<dbReference type="Gene3D" id="3.40.50.300">
    <property type="entry name" value="P-loop containing nucleotide triphosphate hydrolases"/>
    <property type="match status" value="1"/>
</dbReference>
<feature type="domain" description="ABC transporter" evidence="3">
    <location>
        <begin position="5"/>
        <end position="109"/>
    </location>
</feature>
<organism evidence="4 5">
    <name type="scientific">Marmota monax</name>
    <name type="common">Woodchuck</name>
    <dbReference type="NCBI Taxonomy" id="9995"/>
    <lineage>
        <taxon>Eukaryota</taxon>
        <taxon>Metazoa</taxon>
        <taxon>Chordata</taxon>
        <taxon>Craniata</taxon>
        <taxon>Vertebrata</taxon>
        <taxon>Euteleostomi</taxon>
        <taxon>Mammalia</taxon>
        <taxon>Eutheria</taxon>
        <taxon>Euarchontoglires</taxon>
        <taxon>Glires</taxon>
        <taxon>Rodentia</taxon>
        <taxon>Sciuromorpha</taxon>
        <taxon>Sciuridae</taxon>
        <taxon>Xerinae</taxon>
        <taxon>Marmotini</taxon>
        <taxon>Marmota</taxon>
    </lineage>
</organism>
<dbReference type="GO" id="GO:0005524">
    <property type="term" value="F:ATP binding"/>
    <property type="evidence" value="ECO:0007669"/>
    <property type="project" value="UniProtKB-KW"/>
</dbReference>
<evidence type="ECO:0000313" key="5">
    <source>
        <dbReference type="Proteomes" id="UP000335636"/>
    </source>
</evidence>
<dbReference type="SUPFAM" id="SSF52540">
    <property type="entry name" value="P-loop containing nucleoside triphosphate hydrolases"/>
    <property type="match status" value="1"/>
</dbReference>
<dbReference type="GO" id="GO:0016887">
    <property type="term" value="F:ATP hydrolysis activity"/>
    <property type="evidence" value="ECO:0007669"/>
    <property type="project" value="InterPro"/>
</dbReference>
<dbReference type="AlphaFoldDB" id="A0A5E4AWB5"/>
<dbReference type="Pfam" id="PF00005">
    <property type="entry name" value="ABC_tran"/>
    <property type="match status" value="1"/>
</dbReference>
<dbReference type="PANTHER" id="PTHR24223:SF168">
    <property type="entry name" value="ATP-BINDING CASSETTE SUB-FAMILY C MEMBER 11"/>
    <property type="match status" value="1"/>
</dbReference>
<keyword evidence="2" id="KW-0067">ATP-binding</keyword>
<dbReference type="InterPro" id="IPR003439">
    <property type="entry name" value="ABC_transporter-like_ATP-bd"/>
</dbReference>
<keyword evidence="5" id="KW-1185">Reference proteome</keyword>
<accession>A0A5E4AWB5</accession>
<reference evidence="4" key="1">
    <citation type="submission" date="2019-04" db="EMBL/GenBank/DDBJ databases">
        <authorList>
            <person name="Alioto T."/>
            <person name="Alioto T."/>
        </authorList>
    </citation>
    <scope>NUCLEOTIDE SEQUENCE [LARGE SCALE GENOMIC DNA]</scope>
</reference>
<evidence type="ECO:0000259" key="3">
    <source>
        <dbReference type="Pfam" id="PF00005"/>
    </source>
</evidence>
<gene>
    <name evidence="4" type="ORF">MONAX_5E019469</name>
</gene>
<dbReference type="GO" id="GO:0008514">
    <property type="term" value="F:organic anion transmembrane transporter activity"/>
    <property type="evidence" value="ECO:0007669"/>
    <property type="project" value="TreeGrafter"/>
</dbReference>
<evidence type="ECO:0000313" key="4">
    <source>
        <dbReference type="EMBL" id="VTJ60819.1"/>
    </source>
</evidence>
<dbReference type="InterPro" id="IPR050173">
    <property type="entry name" value="ABC_transporter_C-like"/>
</dbReference>
<keyword evidence="1" id="KW-0547">Nucleotide-binding</keyword>
<dbReference type="InterPro" id="IPR027417">
    <property type="entry name" value="P-loop_NTPase"/>
</dbReference>
<name>A0A5E4AWB5_MARMO</name>
<evidence type="ECO:0000256" key="1">
    <source>
        <dbReference type="ARBA" id="ARBA00022741"/>
    </source>
</evidence>
<comment type="caution">
    <text evidence="4">The sequence shown here is derived from an EMBL/GenBank/DDBJ whole genome shotgun (WGS) entry which is preliminary data.</text>
</comment>
<proteinExistence type="predicted"/>
<dbReference type="GO" id="GO:0005886">
    <property type="term" value="C:plasma membrane"/>
    <property type="evidence" value="ECO:0007669"/>
    <property type="project" value="UniProtKB-ARBA"/>
</dbReference>
<dbReference type="PANTHER" id="PTHR24223">
    <property type="entry name" value="ATP-BINDING CASSETTE SUB-FAMILY C"/>
    <property type="match status" value="1"/>
</dbReference>